<proteinExistence type="predicted"/>
<dbReference type="EMBL" id="BTSX01000001">
    <property type="protein sequence ID" value="GMS78857.1"/>
    <property type="molecule type" value="Genomic_DNA"/>
</dbReference>
<name>A0AAV5S9C6_9BILA</name>
<comment type="caution">
    <text evidence="1">The sequence shown here is derived from an EMBL/GenBank/DDBJ whole genome shotgun (WGS) entry which is preliminary data.</text>
</comment>
<gene>
    <name evidence="1" type="ORF">PENTCL1PPCAC_1032</name>
</gene>
<dbReference type="Proteomes" id="UP001432027">
    <property type="component" value="Unassembled WGS sequence"/>
</dbReference>
<reference evidence="1" key="1">
    <citation type="submission" date="2023-10" db="EMBL/GenBank/DDBJ databases">
        <title>Genome assembly of Pristionchus species.</title>
        <authorList>
            <person name="Yoshida K."/>
            <person name="Sommer R.J."/>
        </authorList>
    </citation>
    <scope>NUCLEOTIDE SEQUENCE</scope>
    <source>
        <strain evidence="1">RS0144</strain>
    </source>
</reference>
<keyword evidence="2" id="KW-1185">Reference proteome</keyword>
<accession>A0AAV5S9C6</accession>
<sequence>MSMISKMCRSIASDRSLDKIKWEGGKLTIFQTKNGYAFYFIIDNNARPLSHFYPNSTYQFEISQENGIFKEEREMDEPRSKSRQNHRHSWTVPDQLFSAISELIRHNEVSEIEIEDIPLNTPFLFDKLLAVLVGHRKRLIEFTRTRGVTTDDIRKMKETELHQAYQDAEERIYFSTYWIRICEIIENLATKSEMRLCNAFTLMNRCSIV</sequence>
<evidence type="ECO:0000313" key="1">
    <source>
        <dbReference type="EMBL" id="GMS78857.1"/>
    </source>
</evidence>
<protein>
    <submittedName>
        <fullName evidence="1">Uncharacterized protein</fullName>
    </submittedName>
</protein>
<evidence type="ECO:0000313" key="2">
    <source>
        <dbReference type="Proteomes" id="UP001432027"/>
    </source>
</evidence>
<organism evidence="1 2">
    <name type="scientific">Pristionchus entomophagus</name>
    <dbReference type="NCBI Taxonomy" id="358040"/>
    <lineage>
        <taxon>Eukaryota</taxon>
        <taxon>Metazoa</taxon>
        <taxon>Ecdysozoa</taxon>
        <taxon>Nematoda</taxon>
        <taxon>Chromadorea</taxon>
        <taxon>Rhabditida</taxon>
        <taxon>Rhabditina</taxon>
        <taxon>Diplogasteromorpha</taxon>
        <taxon>Diplogasteroidea</taxon>
        <taxon>Neodiplogasteridae</taxon>
        <taxon>Pristionchus</taxon>
    </lineage>
</organism>
<dbReference type="AlphaFoldDB" id="A0AAV5S9C6"/>